<protein>
    <submittedName>
        <fullName evidence="1">Putative glycosyltransferase</fullName>
    </submittedName>
</protein>
<dbReference type="eggNOG" id="COG1442">
    <property type="taxonomic scope" value="Bacteria"/>
</dbReference>
<dbReference type="GO" id="GO:0016740">
    <property type="term" value="F:transferase activity"/>
    <property type="evidence" value="ECO:0007669"/>
    <property type="project" value="UniProtKB-KW"/>
</dbReference>
<dbReference type="STRING" id="340177.Cag_0673"/>
<dbReference type="Gene3D" id="3.90.550.10">
    <property type="entry name" value="Spore Coat Polysaccharide Biosynthesis Protein SpsA, Chain A"/>
    <property type="match status" value="1"/>
</dbReference>
<name>Q3ASS9_CHLCH</name>
<dbReference type="InterPro" id="IPR029044">
    <property type="entry name" value="Nucleotide-diphossugar_trans"/>
</dbReference>
<dbReference type="KEGG" id="cch:Cag_0673"/>
<gene>
    <name evidence="1" type="ordered locus">Cag_0673</name>
</gene>
<organism evidence="1">
    <name type="scientific">Chlorobium chlorochromatii (strain CaD3)</name>
    <dbReference type="NCBI Taxonomy" id="340177"/>
    <lineage>
        <taxon>Bacteria</taxon>
        <taxon>Pseudomonadati</taxon>
        <taxon>Chlorobiota</taxon>
        <taxon>Chlorobiia</taxon>
        <taxon>Chlorobiales</taxon>
        <taxon>Chlorobiaceae</taxon>
        <taxon>Chlorobium/Pelodictyon group</taxon>
        <taxon>Chlorobium</taxon>
    </lineage>
</organism>
<keyword evidence="1" id="KW-0808">Transferase</keyword>
<reference evidence="1" key="1">
    <citation type="submission" date="2005-08" db="EMBL/GenBank/DDBJ databases">
        <title>Complete sequence of Chlorobium chlorochromatii CaD3.</title>
        <authorList>
            <person name="Copeland A."/>
            <person name="Lucas S."/>
            <person name="Lapidus A."/>
            <person name="Barry K."/>
            <person name="Detter J.C."/>
            <person name="Glavina T."/>
            <person name="Hammon N."/>
            <person name="Israni S."/>
            <person name="Pitluck S."/>
            <person name="Bryant D."/>
            <person name="Schmutz J."/>
            <person name="Larimer F."/>
            <person name="Land M."/>
            <person name="Kyrpides N."/>
            <person name="Ivanova N."/>
            <person name="Richardson P."/>
        </authorList>
    </citation>
    <scope>NUCLEOTIDE SEQUENCE [LARGE SCALE GENOMIC DNA]</scope>
    <source>
        <strain evidence="1">CaD3</strain>
    </source>
</reference>
<sequence>MEHYVTLFDSLFLPQGMALHISMERHIKDYTLWILCVDDEAYDVLTKLQLANVRLLQLSTLETEELLRVKPTRSKGEYCWTLTPFAPRFVFEADATVHRVTYLDADLWFRKHPKPIFDEFEASGKHVLITDHAYAPEYDQSATSGQYCVQFMTFSRHAGEEVRKWWEERCIEWCYARHEDGKFGDQKYLDDWPDRFANSVHVLANKEYALAPWNATRFPYSAAIFYHFHGLRIFKKRKKYYVFNGTYFIPKPTYRYIYKLYLNDLQGSIFLFLKMGAILRNQKNMWFGYNFFTFLKVLYSKLFRLNVYASLCYVYLKPNLKAVNYNN</sequence>
<dbReference type="HOGENOM" id="CLU_057826_0_0_10"/>
<dbReference type="AlphaFoldDB" id="Q3ASS9"/>
<accession>Q3ASS9</accession>
<proteinExistence type="predicted"/>
<dbReference type="OrthoDB" id="186344at2"/>
<evidence type="ECO:0000313" key="1">
    <source>
        <dbReference type="EMBL" id="ABB27946.1"/>
    </source>
</evidence>
<dbReference type="SUPFAM" id="SSF53448">
    <property type="entry name" value="Nucleotide-diphospho-sugar transferases"/>
    <property type="match status" value="1"/>
</dbReference>
<dbReference type="EMBL" id="CP000108">
    <property type="protein sequence ID" value="ABB27946.1"/>
    <property type="molecule type" value="Genomic_DNA"/>
</dbReference>